<dbReference type="InterPro" id="IPR029841">
    <property type="entry name" value="CDKN1A"/>
</dbReference>
<feature type="region of interest" description="Disordered" evidence="3">
    <location>
        <begin position="86"/>
        <end position="115"/>
    </location>
</feature>
<dbReference type="Proteomes" id="UP000265200">
    <property type="component" value="Chromosome 5"/>
</dbReference>
<dbReference type="GO" id="GO:0004861">
    <property type="term" value="F:cyclin-dependent protein serine/threonine kinase inhibitor activity"/>
    <property type="evidence" value="ECO:0007669"/>
    <property type="project" value="InterPro"/>
</dbReference>
<reference evidence="5 6" key="2">
    <citation type="submission" date="2017-04" db="EMBL/GenBank/DDBJ databases">
        <title>CpG methylation of centromeres and impact of large insertions on vertebrate speciation.</title>
        <authorList>
            <person name="Ichikawa K."/>
            <person name="Yoshimura J."/>
            <person name="Morishita S."/>
        </authorList>
    </citation>
    <scope>NUCLEOTIDE SEQUENCE</scope>
    <source>
        <strain evidence="5 6">HSOK</strain>
    </source>
</reference>
<name>A0A3P9H7L2_ORYLA</name>
<evidence type="ECO:0000313" key="6">
    <source>
        <dbReference type="Proteomes" id="UP000265200"/>
    </source>
</evidence>
<organism evidence="5 6">
    <name type="scientific">Oryzias latipes</name>
    <name type="common">Japanese rice fish</name>
    <name type="synonym">Japanese killifish</name>
    <dbReference type="NCBI Taxonomy" id="8090"/>
    <lineage>
        <taxon>Eukaryota</taxon>
        <taxon>Metazoa</taxon>
        <taxon>Chordata</taxon>
        <taxon>Craniata</taxon>
        <taxon>Vertebrata</taxon>
        <taxon>Euteleostomi</taxon>
        <taxon>Actinopterygii</taxon>
        <taxon>Neopterygii</taxon>
        <taxon>Teleostei</taxon>
        <taxon>Neoteleostei</taxon>
        <taxon>Acanthomorphata</taxon>
        <taxon>Ovalentaria</taxon>
        <taxon>Atherinomorphae</taxon>
        <taxon>Beloniformes</taxon>
        <taxon>Adrianichthyidae</taxon>
        <taxon>Oryziinae</taxon>
        <taxon>Oryzias</taxon>
    </lineage>
</organism>
<dbReference type="Ensembl" id="ENSORLT00015009056.1">
    <property type="protein sequence ID" value="ENSORLP00015003573.1"/>
    <property type="gene ID" value="ENSORLG00015004331.1"/>
</dbReference>
<evidence type="ECO:0000259" key="4">
    <source>
        <dbReference type="Pfam" id="PF02234"/>
    </source>
</evidence>
<dbReference type="PANTHER" id="PTHR46778:SF1">
    <property type="entry name" value="CYCLIN-DEPENDENT KINASE INHIBITOR 1"/>
    <property type="match status" value="1"/>
</dbReference>
<dbReference type="GO" id="GO:0072331">
    <property type="term" value="P:signal transduction by p53 class mediator"/>
    <property type="evidence" value="ECO:0007669"/>
    <property type="project" value="InterPro"/>
</dbReference>
<dbReference type="GO" id="GO:0007346">
    <property type="term" value="P:regulation of mitotic cell cycle"/>
    <property type="evidence" value="ECO:0007669"/>
    <property type="project" value="InterPro"/>
</dbReference>
<dbReference type="Gene3D" id="4.10.365.10">
    <property type="entry name" value="p27"/>
    <property type="match status" value="1"/>
</dbReference>
<sequence length="160" mass="18721">MCRTMAALKRIPAAPRRPARRNLFGPVDREQLQLEYQAALRRDLDEASLRWGFDFRSDKPLEGSHFLWESVPGAGVPLLYRCQDAGRVQKTAETRTPPKRRRSELPQREKENIPLTENIFNVEKTPEKEEKAGMKRKQTNITDFYQAKRRVVWMPRKSGE</sequence>
<reference evidence="5" key="4">
    <citation type="submission" date="2025-09" db="UniProtKB">
        <authorList>
            <consortium name="Ensembl"/>
        </authorList>
    </citation>
    <scope>IDENTIFICATION</scope>
    <source>
        <strain evidence="5">HSOK</strain>
    </source>
</reference>
<dbReference type="AlphaFoldDB" id="A0A3P9H7L2"/>
<protein>
    <submittedName>
        <fullName evidence="5">Cyclin-dependent kinase inhibitor 1A</fullName>
    </submittedName>
</protein>
<evidence type="ECO:0000256" key="2">
    <source>
        <dbReference type="ARBA" id="ARBA00023013"/>
    </source>
</evidence>
<dbReference type="InterPro" id="IPR044898">
    <property type="entry name" value="CDI_dom_sf"/>
</dbReference>
<dbReference type="PANTHER" id="PTHR46778">
    <property type="entry name" value="CYCLIN-DEPENDENT KINASE INHIBITOR 1-RELATED"/>
    <property type="match status" value="1"/>
</dbReference>
<accession>A0A3P9H7L2</accession>
<comment type="similarity">
    <text evidence="1">Belongs to the CDI family.</text>
</comment>
<evidence type="ECO:0000256" key="1">
    <source>
        <dbReference type="ARBA" id="ARBA00006726"/>
    </source>
</evidence>
<feature type="compositionally biased region" description="Basic and acidic residues" evidence="3">
    <location>
        <begin position="103"/>
        <end position="112"/>
    </location>
</feature>
<dbReference type="GO" id="GO:0005634">
    <property type="term" value="C:nucleus"/>
    <property type="evidence" value="ECO:0007669"/>
    <property type="project" value="InterPro"/>
</dbReference>
<reference key="1">
    <citation type="journal article" date="2007" name="Nature">
        <title>The medaka draft genome and insights into vertebrate genome evolution.</title>
        <authorList>
            <person name="Kasahara M."/>
            <person name="Naruse K."/>
            <person name="Sasaki S."/>
            <person name="Nakatani Y."/>
            <person name="Qu W."/>
            <person name="Ahsan B."/>
            <person name="Yamada T."/>
            <person name="Nagayasu Y."/>
            <person name="Doi K."/>
            <person name="Kasai Y."/>
            <person name="Jindo T."/>
            <person name="Kobayashi D."/>
            <person name="Shimada A."/>
            <person name="Toyoda A."/>
            <person name="Kuroki Y."/>
            <person name="Fujiyama A."/>
            <person name="Sasaki T."/>
            <person name="Shimizu A."/>
            <person name="Asakawa S."/>
            <person name="Shimizu N."/>
            <person name="Hashimoto S."/>
            <person name="Yang J."/>
            <person name="Lee Y."/>
            <person name="Matsushima K."/>
            <person name="Sugano S."/>
            <person name="Sakaizumi M."/>
            <person name="Narita T."/>
            <person name="Ohishi K."/>
            <person name="Haga S."/>
            <person name="Ohta F."/>
            <person name="Nomoto H."/>
            <person name="Nogata K."/>
            <person name="Morishita T."/>
            <person name="Endo T."/>
            <person name="Shin-I T."/>
            <person name="Takeda H."/>
            <person name="Morishita S."/>
            <person name="Kohara Y."/>
        </authorList>
    </citation>
    <scope>NUCLEOTIDE SEQUENCE [LARGE SCALE GENOMIC DNA]</scope>
    <source>
        <strain>Hd-rR</strain>
    </source>
</reference>
<evidence type="ECO:0000256" key="3">
    <source>
        <dbReference type="SAM" id="MobiDB-lite"/>
    </source>
</evidence>
<dbReference type="InterPro" id="IPR003175">
    <property type="entry name" value="CDI_dom"/>
</dbReference>
<keyword evidence="2" id="KW-0649">Protein kinase inhibitor</keyword>
<evidence type="ECO:0000313" key="5">
    <source>
        <dbReference type="Ensembl" id="ENSORLP00015003573.1"/>
    </source>
</evidence>
<proteinExistence type="inferred from homology"/>
<feature type="domain" description="Cyclin-dependent kinase inhibitor" evidence="4">
    <location>
        <begin position="22"/>
        <end position="71"/>
    </location>
</feature>
<dbReference type="Pfam" id="PF02234">
    <property type="entry name" value="CDI"/>
    <property type="match status" value="1"/>
</dbReference>
<reference evidence="5" key="3">
    <citation type="submission" date="2025-08" db="UniProtKB">
        <authorList>
            <consortium name="Ensembl"/>
        </authorList>
    </citation>
    <scope>IDENTIFICATION</scope>
    <source>
        <strain evidence="5">HSOK</strain>
    </source>
</reference>